<reference evidence="3" key="1">
    <citation type="journal article" date="2019" name="Int. J. Syst. Evol. Microbiol.">
        <title>The Global Catalogue of Microorganisms (GCM) 10K type strain sequencing project: providing services to taxonomists for standard genome sequencing and annotation.</title>
        <authorList>
            <consortium name="The Broad Institute Genomics Platform"/>
            <consortium name="The Broad Institute Genome Sequencing Center for Infectious Disease"/>
            <person name="Wu L."/>
            <person name="Ma J."/>
        </authorList>
    </citation>
    <scope>NUCLEOTIDE SEQUENCE [LARGE SCALE GENOMIC DNA]</scope>
    <source>
        <strain evidence="3">CCUG 50754</strain>
    </source>
</reference>
<proteinExistence type="predicted"/>
<gene>
    <name evidence="2" type="ORF">ACFQZV_06075</name>
</gene>
<protein>
    <submittedName>
        <fullName evidence="2">Uncharacterized protein</fullName>
    </submittedName>
</protein>
<dbReference type="Proteomes" id="UP001597042">
    <property type="component" value="Unassembled WGS sequence"/>
</dbReference>
<evidence type="ECO:0000313" key="3">
    <source>
        <dbReference type="Proteomes" id="UP001597042"/>
    </source>
</evidence>
<organism evidence="2 3">
    <name type="scientific">Microbacterium koreense</name>
    <dbReference type="NCBI Taxonomy" id="323761"/>
    <lineage>
        <taxon>Bacteria</taxon>
        <taxon>Bacillati</taxon>
        <taxon>Actinomycetota</taxon>
        <taxon>Actinomycetes</taxon>
        <taxon>Micrococcales</taxon>
        <taxon>Microbacteriaceae</taxon>
        <taxon>Microbacterium</taxon>
    </lineage>
</organism>
<feature type="transmembrane region" description="Helical" evidence="1">
    <location>
        <begin position="72"/>
        <end position="94"/>
    </location>
</feature>
<keyword evidence="1" id="KW-0472">Membrane</keyword>
<keyword evidence="3" id="KW-1185">Reference proteome</keyword>
<name>A0ABW2ZQL9_9MICO</name>
<dbReference type="RefSeq" id="WP_378753601.1">
    <property type="nucleotide sequence ID" value="NZ_JBHSSV010000017.1"/>
</dbReference>
<dbReference type="EMBL" id="JBHTIM010000001">
    <property type="protein sequence ID" value="MFD0780865.1"/>
    <property type="molecule type" value="Genomic_DNA"/>
</dbReference>
<keyword evidence="1" id="KW-0812">Transmembrane</keyword>
<evidence type="ECO:0000256" key="1">
    <source>
        <dbReference type="SAM" id="Phobius"/>
    </source>
</evidence>
<evidence type="ECO:0000313" key="2">
    <source>
        <dbReference type="EMBL" id="MFD0780865.1"/>
    </source>
</evidence>
<sequence length="96" mass="9497">MSTPELAPRRTFGGVIAVWIAAAVIGVAVGVFAPADARASWLVAGLGVSVVLSFAVQLAYGRSQGFTQRVAAGALGALFVLGVISLGFGLAGVVPG</sequence>
<accession>A0ABW2ZQL9</accession>
<feature type="transmembrane region" description="Helical" evidence="1">
    <location>
        <begin position="39"/>
        <end position="60"/>
    </location>
</feature>
<keyword evidence="1" id="KW-1133">Transmembrane helix</keyword>
<comment type="caution">
    <text evidence="2">The sequence shown here is derived from an EMBL/GenBank/DDBJ whole genome shotgun (WGS) entry which is preliminary data.</text>
</comment>
<feature type="transmembrane region" description="Helical" evidence="1">
    <location>
        <begin position="12"/>
        <end position="33"/>
    </location>
</feature>